<evidence type="ECO:0000313" key="3">
    <source>
        <dbReference type="Proteomes" id="UP000199662"/>
    </source>
</evidence>
<keyword evidence="3" id="KW-1185">Reference proteome</keyword>
<evidence type="ECO:0000256" key="1">
    <source>
        <dbReference type="SAM" id="SignalP"/>
    </source>
</evidence>
<dbReference type="STRING" id="84035.SAMN05660742_116103"/>
<reference evidence="2 3" key="1">
    <citation type="submission" date="2016-10" db="EMBL/GenBank/DDBJ databases">
        <authorList>
            <person name="de Groot N.N."/>
        </authorList>
    </citation>
    <scope>NUCLEOTIDE SEQUENCE [LARGE SCALE GENOMIC DNA]</scope>
    <source>
        <strain evidence="2 3">DSM 2179</strain>
    </source>
</reference>
<keyword evidence="1" id="KW-0732">Signal</keyword>
<dbReference type="EMBL" id="FNZK01000016">
    <property type="protein sequence ID" value="SEJ77377.1"/>
    <property type="molecule type" value="Genomic_DNA"/>
</dbReference>
<dbReference type="Proteomes" id="UP000199662">
    <property type="component" value="Unassembled WGS sequence"/>
</dbReference>
<feature type="chain" id="PRO_5011651254" evidence="1">
    <location>
        <begin position="21"/>
        <end position="223"/>
    </location>
</feature>
<proteinExistence type="predicted"/>
<feature type="signal peptide" evidence="1">
    <location>
        <begin position="1"/>
        <end position="20"/>
    </location>
</feature>
<accession>A0A1H7BLY7</accession>
<evidence type="ECO:0000313" key="2">
    <source>
        <dbReference type="EMBL" id="SEJ77377.1"/>
    </source>
</evidence>
<organism evidence="2 3">
    <name type="scientific">Propionispira arboris</name>
    <dbReference type="NCBI Taxonomy" id="84035"/>
    <lineage>
        <taxon>Bacteria</taxon>
        <taxon>Bacillati</taxon>
        <taxon>Bacillota</taxon>
        <taxon>Negativicutes</taxon>
        <taxon>Selenomonadales</taxon>
        <taxon>Selenomonadaceae</taxon>
        <taxon>Propionispira</taxon>
    </lineage>
</organism>
<gene>
    <name evidence="2" type="ORF">SAMN05660742_116103</name>
</gene>
<protein>
    <submittedName>
        <fullName evidence="2">Uncharacterized protein</fullName>
    </submittedName>
</protein>
<name>A0A1H7BLY7_9FIRM</name>
<dbReference type="RefSeq" id="WP_091833456.1">
    <property type="nucleotide sequence ID" value="NZ_FNZK01000016.1"/>
</dbReference>
<dbReference type="AlphaFoldDB" id="A0A1H7BLY7"/>
<sequence length="223" mass="25423">MKKYCFTILIILALTTTCFAQTNMPFTKGLVVDNTLQVIGVNLFGPAFKAGIRPNDKMLNTSKELLYSHAAYRAHETIERKNKNYQCFIVPEQIDRPTTQSVFLLATNGLTIPKIQNIIAQSPELQKIFLTKSIDTNWGILYTIGELDPERATFLDYIITDKQPSLIRLKTVMFFTSGEFNTFQLFHMDMTFEAKNGTVWEKVPSSGVLEQQFIEKITKANSF</sequence>